<feature type="domain" description="Transposase putative helix-turn-helix" evidence="10">
    <location>
        <begin position="1"/>
        <end position="48"/>
    </location>
</feature>
<dbReference type="Proteomes" id="UP000190460">
    <property type="component" value="Unassembled WGS sequence"/>
</dbReference>
<evidence type="ECO:0000256" key="3">
    <source>
        <dbReference type="ARBA" id="ARBA00022578"/>
    </source>
</evidence>
<dbReference type="InterPro" id="IPR021027">
    <property type="entry name" value="Transposase_put_HTH"/>
</dbReference>
<dbReference type="NCBIfam" id="NF040570">
    <property type="entry name" value="guided_TnpB"/>
    <property type="match status" value="1"/>
</dbReference>
<sequence length="329" mass="37380">MPLVKRAYHYRFYPTAEQVQPLAQTFGCARFIYNWALALKKTAYETDKTQINYVALSAKLTALKKAGTHDWLKEVSSVPLQQALRHLDTAFLNFFKGTAKFPNFKKKHSRQSASFTVSAFQYQDGKLYLAKQKQPLNIRWSRPLPSAPSSLTVSKDAAGRYFVSCLCECEVKRLPISPKTTGIDLGIASLITDDASWESGNPRYTKRYEAKLAKAQRALAKKKLGSQNRLKAKLKVAKIHAKIADSRRDFTHQLTSQLIHENQVIRMETLRVKNRVKNPKLAKAISDSNWGELARQLNYKAAWYGRTVVQIDQWKPSSKTCSCCGFKLD</sequence>
<reference evidence="11 12" key="1">
    <citation type="submission" date="2017-02" db="EMBL/GenBank/DDBJ databases">
        <authorList>
            <person name="Peterson S.W."/>
        </authorList>
    </citation>
    <scope>NUCLEOTIDE SEQUENCE [LARGE SCALE GENOMIC DNA]</scope>
    <source>
        <strain evidence="11 12">ATCC 49788</strain>
    </source>
</reference>
<dbReference type="NCBIfam" id="TIGR01766">
    <property type="entry name" value="IS200/IS605 family accessory protein TnpB-like domain"/>
    <property type="match status" value="1"/>
</dbReference>
<feature type="domain" description="Cas12f1-like TNB" evidence="9">
    <location>
        <begin position="290"/>
        <end position="326"/>
    </location>
</feature>
<dbReference type="AlphaFoldDB" id="A0A1T4XTH1"/>
<dbReference type="InterPro" id="IPR010095">
    <property type="entry name" value="Cas12f1-like_TNB"/>
</dbReference>
<keyword evidence="4" id="KW-0479">Metal-binding</keyword>
<dbReference type="GO" id="GO:0003677">
    <property type="term" value="F:DNA binding"/>
    <property type="evidence" value="ECO:0007669"/>
    <property type="project" value="UniProtKB-KW"/>
</dbReference>
<proteinExistence type="inferred from homology"/>
<protein>
    <submittedName>
        <fullName evidence="11">Putative transposase</fullName>
    </submittedName>
</protein>
<evidence type="ECO:0000256" key="6">
    <source>
        <dbReference type="ARBA" id="ARBA00023125"/>
    </source>
</evidence>
<keyword evidence="5" id="KW-0862">Zinc</keyword>
<dbReference type="OrthoDB" id="5613790at2"/>
<comment type="similarity">
    <text evidence="2">In the N-terminal section; belongs to the transposase 2 family.</text>
</comment>
<feature type="non-terminal residue" evidence="11">
    <location>
        <position position="329"/>
    </location>
</feature>
<evidence type="ECO:0000256" key="5">
    <source>
        <dbReference type="ARBA" id="ARBA00022833"/>
    </source>
</evidence>
<keyword evidence="7" id="KW-0233">DNA recombination</keyword>
<evidence type="ECO:0000259" key="10">
    <source>
        <dbReference type="Pfam" id="PF12323"/>
    </source>
</evidence>
<dbReference type="STRING" id="92487.SAMN02745130_03422"/>
<dbReference type="RefSeq" id="WP_143594405.1">
    <property type="nucleotide sequence ID" value="NZ_FUYB01000023.1"/>
</dbReference>
<dbReference type="InterPro" id="IPR001959">
    <property type="entry name" value="Transposase"/>
</dbReference>
<dbReference type="GO" id="GO:0006310">
    <property type="term" value="P:DNA recombination"/>
    <property type="evidence" value="ECO:0007669"/>
    <property type="project" value="UniProtKB-KW"/>
</dbReference>
<evidence type="ECO:0000313" key="11">
    <source>
        <dbReference type="EMBL" id="SKA92827.1"/>
    </source>
</evidence>
<organism evidence="11 12">
    <name type="scientific">Thiothrix eikelboomii</name>
    <dbReference type="NCBI Taxonomy" id="92487"/>
    <lineage>
        <taxon>Bacteria</taxon>
        <taxon>Pseudomonadati</taxon>
        <taxon>Pseudomonadota</taxon>
        <taxon>Gammaproteobacteria</taxon>
        <taxon>Thiotrichales</taxon>
        <taxon>Thiotrichaceae</taxon>
        <taxon>Thiothrix</taxon>
    </lineage>
</organism>
<dbReference type="PANTHER" id="PTHR30405:SF25">
    <property type="entry name" value="RNA-GUIDED DNA ENDONUCLEASE INSQ-RELATED"/>
    <property type="match status" value="1"/>
</dbReference>
<keyword evidence="3" id="KW-0815">Transposition</keyword>
<feature type="domain" description="Probable transposase IS891/IS1136/IS1341" evidence="8">
    <location>
        <begin position="170"/>
        <end position="277"/>
    </location>
</feature>
<dbReference type="EMBL" id="FUYB01000023">
    <property type="protein sequence ID" value="SKA92827.1"/>
    <property type="molecule type" value="Genomic_DNA"/>
</dbReference>
<dbReference type="GO" id="GO:0046872">
    <property type="term" value="F:metal ion binding"/>
    <property type="evidence" value="ECO:0007669"/>
    <property type="project" value="UniProtKB-KW"/>
</dbReference>
<dbReference type="Pfam" id="PF01385">
    <property type="entry name" value="OrfB_IS605"/>
    <property type="match status" value="1"/>
</dbReference>
<accession>A0A1T4XTH1</accession>
<evidence type="ECO:0000256" key="7">
    <source>
        <dbReference type="ARBA" id="ARBA00023172"/>
    </source>
</evidence>
<evidence type="ECO:0000259" key="9">
    <source>
        <dbReference type="Pfam" id="PF07282"/>
    </source>
</evidence>
<comment type="similarity">
    <text evidence="1">In the C-terminal section; belongs to the transposase 35 family.</text>
</comment>
<evidence type="ECO:0000259" key="8">
    <source>
        <dbReference type="Pfam" id="PF01385"/>
    </source>
</evidence>
<dbReference type="GO" id="GO:0032196">
    <property type="term" value="P:transposition"/>
    <property type="evidence" value="ECO:0007669"/>
    <property type="project" value="UniProtKB-KW"/>
</dbReference>
<evidence type="ECO:0000256" key="2">
    <source>
        <dbReference type="ARBA" id="ARBA00011044"/>
    </source>
</evidence>
<evidence type="ECO:0000256" key="4">
    <source>
        <dbReference type="ARBA" id="ARBA00022723"/>
    </source>
</evidence>
<dbReference type="Pfam" id="PF12323">
    <property type="entry name" value="HTH_OrfB_IS605"/>
    <property type="match status" value="1"/>
</dbReference>
<gene>
    <name evidence="11" type="ORF">SAMN02745130_03422</name>
</gene>
<name>A0A1T4XTH1_9GAMM</name>
<evidence type="ECO:0000256" key="1">
    <source>
        <dbReference type="ARBA" id="ARBA00008761"/>
    </source>
</evidence>
<dbReference type="Pfam" id="PF07282">
    <property type="entry name" value="Cas12f1-like_TNB"/>
    <property type="match status" value="1"/>
</dbReference>
<dbReference type="InterPro" id="IPR051399">
    <property type="entry name" value="RNA-guided_DNA_endo/Transpos"/>
</dbReference>
<keyword evidence="12" id="KW-1185">Reference proteome</keyword>
<keyword evidence="6" id="KW-0238">DNA-binding</keyword>
<dbReference type="PANTHER" id="PTHR30405">
    <property type="entry name" value="TRANSPOSASE"/>
    <property type="match status" value="1"/>
</dbReference>
<evidence type="ECO:0000313" key="12">
    <source>
        <dbReference type="Proteomes" id="UP000190460"/>
    </source>
</evidence>